<dbReference type="EMBL" id="JACIJK010000004">
    <property type="protein sequence ID" value="MBB5714620.1"/>
    <property type="molecule type" value="Genomic_DNA"/>
</dbReference>
<evidence type="ECO:0000313" key="4">
    <source>
        <dbReference type="Proteomes" id="UP000546200"/>
    </source>
</evidence>
<comment type="caution">
    <text evidence="3">The sequence shown here is derived from an EMBL/GenBank/DDBJ whole genome shotgun (WGS) entry which is preliminary data.</text>
</comment>
<keyword evidence="4" id="KW-1185">Reference proteome</keyword>
<organism evidence="3 4">
    <name type="scientific">Sphingomonas aerophila</name>
    <dbReference type="NCBI Taxonomy" id="1344948"/>
    <lineage>
        <taxon>Bacteria</taxon>
        <taxon>Pseudomonadati</taxon>
        <taxon>Pseudomonadota</taxon>
        <taxon>Alphaproteobacteria</taxon>
        <taxon>Sphingomonadales</taxon>
        <taxon>Sphingomonadaceae</taxon>
        <taxon>Sphingomonas</taxon>
    </lineage>
</organism>
<protein>
    <submittedName>
        <fullName evidence="3">Uncharacterized protein</fullName>
    </submittedName>
</protein>
<dbReference type="RefSeq" id="WP_184056115.1">
    <property type="nucleotide sequence ID" value="NZ_JACIJK010000004.1"/>
</dbReference>
<keyword evidence="2" id="KW-0812">Transmembrane</keyword>
<accession>A0A7W9ETZ3</accession>
<gene>
    <name evidence="3" type="ORF">FHS94_001456</name>
</gene>
<sequence>MTLALLFASMWLARVIAPDTPTGRFLHRWTVVVPAARLAAIRPGQVLLTVLVLTVVTISVVLIGEESTRLIGTATPEIAGWITMFEVTSYLDALVAVVSASSLWRLGRTPKVFRLPRRRATGRERRSRASRPSAANDAKDGPDRLVAA</sequence>
<evidence type="ECO:0000256" key="1">
    <source>
        <dbReference type="SAM" id="MobiDB-lite"/>
    </source>
</evidence>
<feature type="region of interest" description="Disordered" evidence="1">
    <location>
        <begin position="117"/>
        <end position="148"/>
    </location>
</feature>
<evidence type="ECO:0000313" key="3">
    <source>
        <dbReference type="EMBL" id="MBB5714620.1"/>
    </source>
</evidence>
<feature type="transmembrane region" description="Helical" evidence="2">
    <location>
        <begin position="42"/>
        <end position="63"/>
    </location>
</feature>
<feature type="compositionally biased region" description="Basic residues" evidence="1">
    <location>
        <begin position="117"/>
        <end position="129"/>
    </location>
</feature>
<evidence type="ECO:0000256" key="2">
    <source>
        <dbReference type="SAM" id="Phobius"/>
    </source>
</evidence>
<proteinExistence type="predicted"/>
<name>A0A7W9ETZ3_9SPHN</name>
<feature type="compositionally biased region" description="Basic and acidic residues" evidence="1">
    <location>
        <begin position="137"/>
        <end position="148"/>
    </location>
</feature>
<keyword evidence="2" id="KW-1133">Transmembrane helix</keyword>
<keyword evidence="2" id="KW-0472">Membrane</keyword>
<reference evidence="3 4" key="1">
    <citation type="submission" date="2020-08" db="EMBL/GenBank/DDBJ databases">
        <title>Genomic Encyclopedia of Type Strains, Phase IV (KMG-IV): sequencing the most valuable type-strain genomes for metagenomic binning, comparative biology and taxonomic classification.</title>
        <authorList>
            <person name="Goeker M."/>
        </authorList>
    </citation>
    <scope>NUCLEOTIDE SEQUENCE [LARGE SCALE GENOMIC DNA]</scope>
    <source>
        <strain evidence="3 4">DSM 100044</strain>
    </source>
</reference>
<dbReference type="AlphaFoldDB" id="A0A7W9ETZ3"/>
<dbReference type="Proteomes" id="UP000546200">
    <property type="component" value="Unassembled WGS sequence"/>
</dbReference>